<evidence type="ECO:0000313" key="3">
    <source>
        <dbReference type="EMBL" id="QEG23271.1"/>
    </source>
</evidence>
<accession>A0A5B9PKT8</accession>
<dbReference type="SUPFAM" id="SSF69318">
    <property type="entry name" value="Integrin alpha N-terminal domain"/>
    <property type="match status" value="1"/>
</dbReference>
<dbReference type="KEGG" id="mff:MFFC18_31670"/>
<gene>
    <name evidence="3" type="ORF">MFFC18_31670</name>
</gene>
<name>A0A5B9PKT8_9BACT</name>
<reference evidence="3 4" key="1">
    <citation type="submission" date="2019-08" db="EMBL/GenBank/DDBJ databases">
        <title>Deep-cultivation of Planctomycetes and their phenomic and genomic characterization uncovers novel biology.</title>
        <authorList>
            <person name="Wiegand S."/>
            <person name="Jogler M."/>
            <person name="Boedeker C."/>
            <person name="Pinto D."/>
            <person name="Vollmers J."/>
            <person name="Rivas-Marin E."/>
            <person name="Kohn T."/>
            <person name="Peeters S.H."/>
            <person name="Heuer A."/>
            <person name="Rast P."/>
            <person name="Oberbeckmann S."/>
            <person name="Bunk B."/>
            <person name="Jeske O."/>
            <person name="Meyerdierks A."/>
            <person name="Storesund J.E."/>
            <person name="Kallscheuer N."/>
            <person name="Luecker S."/>
            <person name="Lage O.M."/>
            <person name="Pohl T."/>
            <person name="Merkel B.J."/>
            <person name="Hornburger P."/>
            <person name="Mueller R.-W."/>
            <person name="Bruemmer F."/>
            <person name="Labrenz M."/>
            <person name="Spormann A.M."/>
            <person name="Op den Camp H."/>
            <person name="Overmann J."/>
            <person name="Amann R."/>
            <person name="Jetten M.S.M."/>
            <person name="Mascher T."/>
            <person name="Medema M.H."/>
            <person name="Devos D.P."/>
            <person name="Kaster A.-K."/>
            <person name="Ovreas L."/>
            <person name="Rohde M."/>
            <person name="Galperin M.Y."/>
            <person name="Jogler C."/>
        </authorList>
    </citation>
    <scope>NUCLEOTIDE SEQUENCE [LARGE SCALE GENOMIC DNA]</scope>
    <source>
        <strain evidence="3 4">FC18</strain>
    </source>
</reference>
<feature type="domain" description="ASPIC/UnbV" evidence="2">
    <location>
        <begin position="106"/>
        <end position="165"/>
    </location>
</feature>
<sequence length="178" mass="19435">MKGFSFSGNERNRLFLNRAGTFEDATLTSGVDFTEDGRGFAVCDLNNDGILEMGIVSNQSPRFRIAQFNDQKLGGNQATGGSVRIRLIGGNQSATPNMKLSPRDPVGAIVIAKTDNQTRMFQLSRGEGFSSQNSHFVHVGLGDRSQIDQLEIRWPSGKITVEEGILDGSEIEISEPRN</sequence>
<dbReference type="AlphaFoldDB" id="A0A5B9PKT8"/>
<dbReference type="Pfam" id="PF07593">
    <property type="entry name" value="UnbV_ASPIC"/>
    <property type="match status" value="1"/>
</dbReference>
<dbReference type="RefSeq" id="WP_075083348.1">
    <property type="nucleotide sequence ID" value="NZ_CP042912.1"/>
</dbReference>
<dbReference type="InterPro" id="IPR013517">
    <property type="entry name" value="FG-GAP"/>
</dbReference>
<keyword evidence="4" id="KW-1185">Reference proteome</keyword>
<keyword evidence="1" id="KW-0732">Signal</keyword>
<organism evidence="3 4">
    <name type="scientific">Mariniblastus fucicola</name>
    <dbReference type="NCBI Taxonomy" id="980251"/>
    <lineage>
        <taxon>Bacteria</taxon>
        <taxon>Pseudomonadati</taxon>
        <taxon>Planctomycetota</taxon>
        <taxon>Planctomycetia</taxon>
        <taxon>Pirellulales</taxon>
        <taxon>Pirellulaceae</taxon>
        <taxon>Mariniblastus</taxon>
    </lineage>
</organism>
<dbReference type="STRING" id="980251.GCA_001642875_00562"/>
<dbReference type="OrthoDB" id="292539at2"/>
<evidence type="ECO:0000313" key="4">
    <source>
        <dbReference type="Proteomes" id="UP000322214"/>
    </source>
</evidence>
<dbReference type="InterPro" id="IPR027039">
    <property type="entry name" value="Crtac1"/>
</dbReference>
<evidence type="ECO:0000256" key="1">
    <source>
        <dbReference type="ARBA" id="ARBA00022729"/>
    </source>
</evidence>
<protein>
    <submittedName>
        <fullName evidence="3">ASPIC and UnbV</fullName>
    </submittedName>
</protein>
<dbReference type="PANTHER" id="PTHR16026:SF0">
    <property type="entry name" value="CARTILAGE ACIDIC PROTEIN 1"/>
    <property type="match status" value="1"/>
</dbReference>
<dbReference type="Proteomes" id="UP000322214">
    <property type="component" value="Chromosome"/>
</dbReference>
<dbReference type="EMBL" id="CP042912">
    <property type="protein sequence ID" value="QEG23271.1"/>
    <property type="molecule type" value="Genomic_DNA"/>
</dbReference>
<evidence type="ECO:0000259" key="2">
    <source>
        <dbReference type="Pfam" id="PF07593"/>
    </source>
</evidence>
<proteinExistence type="predicted"/>
<dbReference type="InterPro" id="IPR011519">
    <property type="entry name" value="UnbV_ASPIC"/>
</dbReference>
<dbReference type="InterPro" id="IPR028994">
    <property type="entry name" value="Integrin_alpha_N"/>
</dbReference>
<dbReference type="Pfam" id="PF13517">
    <property type="entry name" value="FG-GAP_3"/>
    <property type="match status" value="1"/>
</dbReference>
<dbReference type="PANTHER" id="PTHR16026">
    <property type="entry name" value="CARTILAGE ACIDIC PROTEIN 1"/>
    <property type="match status" value="1"/>
</dbReference>